<proteinExistence type="inferred from homology"/>
<evidence type="ECO:0000313" key="4">
    <source>
        <dbReference type="EMBL" id="MCI4673506.1"/>
    </source>
</evidence>
<dbReference type="InterPro" id="IPR020845">
    <property type="entry name" value="AMP-binding_CS"/>
</dbReference>
<evidence type="ECO:0000256" key="2">
    <source>
        <dbReference type="ARBA" id="ARBA00022598"/>
    </source>
</evidence>
<accession>A0ABS9YQF5</accession>
<dbReference type="PROSITE" id="PS00455">
    <property type="entry name" value="AMP_BINDING"/>
    <property type="match status" value="1"/>
</dbReference>
<comment type="similarity">
    <text evidence="1">Belongs to the ATP-dependent AMP-binding enzyme family.</text>
</comment>
<sequence>MVLFADDIFNLADIVLRVAREDPERIAVIDLDGWEGYGTRRYKRHTYAELSADVESVAVGLREMGIAELTRIVCMSPPSYQTCVVGVALTRVGAFSIWIDPAVGYRNVAERLSRVQPEAFLGNALAHLGRITFGWGPRDLRKLVLTESPLAPGGRIITGFPPFPGARSISSLRKHAPAEPQPPQVGPDDPCAVLYTTGSTGPAKPSLYLHRNFCQLFRNAHHSWRWDPDHDVPVDMAVFPAFLFIPISAGGTMVVPPIDFARQSPATVDPAALIQVINDCKVGSFFAAPILIENLAREALARNLTMPSLKRVIGAGAPISGPVERMLRAVMAPDGELAANYGATEAMPSTEIGSHEHLDGLWDLTEQGAGVCVGYALPGVELKIIDIVDGPVDAIEETSELPTGHVGEILVRGKHVSPEYYLDPEATRKNKVPDPQGDWHRFGDVGYLDAQARLWVCGRVSQRVKAVGGNVFPLQVEPLFDAHPKVRRSGLVGVPGPAGELPVLCVEVEPDVGKHELAGLHQELVARAADSDMANTIHAILFKRRLPVDPRHDSKIERGQLAKWAARQLSGPRFRSRRARPVA</sequence>
<reference evidence="4" key="1">
    <citation type="journal article" date="2022" name="ISME J.">
        <title>Identification of active gaseous-alkane degraders at natural gas seeps.</title>
        <authorList>
            <person name="Farhan Ul Haque M."/>
            <person name="Hernandez M."/>
            <person name="Crombie A.T."/>
            <person name="Murrell J.C."/>
        </authorList>
    </citation>
    <scope>NUCLEOTIDE SEQUENCE</scope>
    <source>
        <strain evidence="4">ANDR5</strain>
    </source>
</reference>
<dbReference type="Gene3D" id="3.40.50.12780">
    <property type="entry name" value="N-terminal domain of ligase-like"/>
    <property type="match status" value="1"/>
</dbReference>
<protein>
    <submittedName>
        <fullName evidence="4">AMP-binding protein</fullName>
    </submittedName>
</protein>
<dbReference type="SUPFAM" id="SSF56801">
    <property type="entry name" value="Acetyl-CoA synthetase-like"/>
    <property type="match status" value="1"/>
</dbReference>
<feature type="domain" description="AMP-dependent synthetase/ligase" evidence="3">
    <location>
        <begin position="17"/>
        <end position="421"/>
    </location>
</feature>
<dbReference type="PANTHER" id="PTHR43201:SF5">
    <property type="entry name" value="MEDIUM-CHAIN ACYL-COA LIGASE ACSF2, MITOCHONDRIAL"/>
    <property type="match status" value="1"/>
</dbReference>
<dbReference type="RefSeq" id="WP_243070036.1">
    <property type="nucleotide sequence ID" value="NZ_JAIVFL010000001.1"/>
</dbReference>
<organism evidence="4 5">
    <name type="scientific">Candidatus Mycolicibacterium alkanivorans</name>
    <dbReference type="NCBI Taxonomy" id="2954114"/>
    <lineage>
        <taxon>Bacteria</taxon>
        <taxon>Bacillati</taxon>
        <taxon>Actinomycetota</taxon>
        <taxon>Actinomycetes</taxon>
        <taxon>Mycobacteriales</taxon>
        <taxon>Mycobacteriaceae</taxon>
        <taxon>Mycolicibacterium</taxon>
    </lineage>
</organism>
<name>A0ABS9YQF5_9MYCO</name>
<dbReference type="Gene3D" id="3.30.300.30">
    <property type="match status" value="1"/>
</dbReference>
<evidence type="ECO:0000256" key="1">
    <source>
        <dbReference type="ARBA" id="ARBA00006432"/>
    </source>
</evidence>
<gene>
    <name evidence="4" type="ORF">K9U37_00485</name>
</gene>
<dbReference type="Proteomes" id="UP001139068">
    <property type="component" value="Unassembled WGS sequence"/>
</dbReference>
<dbReference type="NCBIfam" id="NF006754">
    <property type="entry name" value="PRK09274.1"/>
    <property type="match status" value="1"/>
</dbReference>
<evidence type="ECO:0000259" key="3">
    <source>
        <dbReference type="Pfam" id="PF00501"/>
    </source>
</evidence>
<dbReference type="InterPro" id="IPR000873">
    <property type="entry name" value="AMP-dep_synth/lig_dom"/>
</dbReference>
<dbReference type="InterPro" id="IPR045851">
    <property type="entry name" value="AMP-bd_C_sf"/>
</dbReference>
<keyword evidence="2" id="KW-0436">Ligase</keyword>
<dbReference type="PANTHER" id="PTHR43201">
    <property type="entry name" value="ACYL-COA SYNTHETASE"/>
    <property type="match status" value="1"/>
</dbReference>
<dbReference type="EMBL" id="JAIVFL010000001">
    <property type="protein sequence ID" value="MCI4673506.1"/>
    <property type="molecule type" value="Genomic_DNA"/>
</dbReference>
<comment type="caution">
    <text evidence="4">The sequence shown here is derived from an EMBL/GenBank/DDBJ whole genome shotgun (WGS) entry which is preliminary data.</text>
</comment>
<evidence type="ECO:0000313" key="5">
    <source>
        <dbReference type="Proteomes" id="UP001139068"/>
    </source>
</evidence>
<dbReference type="InterPro" id="IPR042099">
    <property type="entry name" value="ANL_N_sf"/>
</dbReference>
<keyword evidence="5" id="KW-1185">Reference proteome</keyword>
<dbReference type="Pfam" id="PF00501">
    <property type="entry name" value="AMP-binding"/>
    <property type="match status" value="1"/>
</dbReference>